<reference evidence="1" key="1">
    <citation type="journal article" date="2015" name="Nature">
        <title>rRNA introns, odd ribosomes, and small enigmatic genomes across a large radiation of phyla.</title>
        <authorList>
            <person name="Brown C.T."/>
            <person name="Hug L.A."/>
            <person name="Thomas B.C."/>
            <person name="Sharon I."/>
            <person name="Castelle C.J."/>
            <person name="Singh A."/>
            <person name="Wilkins M.J."/>
            <person name="Williams K.H."/>
            <person name="Banfield J.F."/>
        </authorList>
    </citation>
    <scope>NUCLEOTIDE SEQUENCE [LARGE SCALE GENOMIC DNA]</scope>
</reference>
<accession>A0A0G0Q0K8</accession>
<gene>
    <name evidence="1" type="ORF">UT30_C0016G0016</name>
</gene>
<evidence type="ECO:0000313" key="1">
    <source>
        <dbReference type="EMBL" id="KKR03945.1"/>
    </source>
</evidence>
<sequence length="268" mass="31021">MICQLAQKLGLPVIESKQHHGASLDKGHDYVKEIKAGGYTRVIIVEMPGLKTEALLCKRGIKVDIIDHHHYTGLSRAHDKHGKLLPSSLEQFLKKFRITDSRMMAWGFTPRLVRGIGIQDRGYVWALQYEGYSKKEIKAVMAFHDELMAHLQDPKKEQHKKRLAQKAWERRKKWREFWIVSTKANIQLRPALSRIIVDQVGKPVSLIILEYGRGLVYVQESPYALHLFERFGGFTFGLDRNWGYRNGPEKKITLLDIKKAIKVVQEKK</sequence>
<dbReference type="AlphaFoldDB" id="A0A0G0Q0K8"/>
<organism evidence="1">
    <name type="scientific">Candidatus Uhrbacteria bacterium GW2011_GWF2_39_13</name>
    <dbReference type="NCBI Taxonomy" id="1618995"/>
    <lineage>
        <taxon>Bacteria</taxon>
        <taxon>Candidatus Uhriibacteriota</taxon>
    </lineage>
</organism>
<evidence type="ECO:0008006" key="2">
    <source>
        <dbReference type="Google" id="ProtNLM"/>
    </source>
</evidence>
<name>A0A0G0Q0K8_9BACT</name>
<dbReference type="Proteomes" id="UP000033935">
    <property type="component" value="Unassembled WGS sequence"/>
</dbReference>
<comment type="caution">
    <text evidence="1">The sequence shown here is derived from an EMBL/GenBank/DDBJ whole genome shotgun (WGS) entry which is preliminary data.</text>
</comment>
<proteinExistence type="predicted"/>
<dbReference type="EMBL" id="LBWG01000016">
    <property type="protein sequence ID" value="KKR03945.1"/>
    <property type="molecule type" value="Genomic_DNA"/>
</dbReference>
<protein>
    <recommendedName>
        <fullName evidence="2">Phosphoesterase, DHHA1</fullName>
    </recommendedName>
</protein>